<keyword evidence="2" id="KW-1185">Reference proteome</keyword>
<accession>A0AAV3XSP1</accession>
<dbReference type="AlphaFoldDB" id="A0AAV3XSP1"/>
<dbReference type="EMBL" id="BLAY01000299">
    <property type="protein sequence ID" value="GET44156.1"/>
    <property type="molecule type" value="Genomic_DNA"/>
</dbReference>
<dbReference type="Proteomes" id="UP001050975">
    <property type="component" value="Unassembled WGS sequence"/>
</dbReference>
<reference evidence="1" key="1">
    <citation type="submission" date="2019-10" db="EMBL/GenBank/DDBJ databases">
        <title>Draft genome sequece of Microseira wollei NIES-4236.</title>
        <authorList>
            <person name="Yamaguchi H."/>
            <person name="Suzuki S."/>
            <person name="Kawachi M."/>
        </authorList>
    </citation>
    <scope>NUCLEOTIDE SEQUENCE</scope>
    <source>
        <strain evidence="1">NIES-4236</strain>
    </source>
</reference>
<proteinExistence type="predicted"/>
<sequence>MLVLKINDARHKAMPRKPRRFPWLNQSLPDPKGIVGSDGRLAKYVDFITGKTDFNINKTV</sequence>
<evidence type="ECO:0000313" key="2">
    <source>
        <dbReference type="Proteomes" id="UP001050975"/>
    </source>
</evidence>
<protein>
    <submittedName>
        <fullName evidence="1">Uncharacterized protein</fullName>
    </submittedName>
</protein>
<evidence type="ECO:0000313" key="1">
    <source>
        <dbReference type="EMBL" id="GET44156.1"/>
    </source>
</evidence>
<gene>
    <name evidence="1" type="ORF">MiSe_89820</name>
</gene>
<comment type="caution">
    <text evidence="1">The sequence shown here is derived from an EMBL/GenBank/DDBJ whole genome shotgun (WGS) entry which is preliminary data.</text>
</comment>
<organism evidence="1 2">
    <name type="scientific">Microseira wollei NIES-4236</name>
    <dbReference type="NCBI Taxonomy" id="2530354"/>
    <lineage>
        <taxon>Bacteria</taxon>
        <taxon>Bacillati</taxon>
        <taxon>Cyanobacteriota</taxon>
        <taxon>Cyanophyceae</taxon>
        <taxon>Oscillatoriophycideae</taxon>
        <taxon>Aerosakkonematales</taxon>
        <taxon>Aerosakkonemataceae</taxon>
        <taxon>Microseira</taxon>
    </lineage>
</organism>
<name>A0AAV3XSP1_9CYAN</name>